<accession>A0ABR8HD68</accession>
<evidence type="ECO:0000259" key="1">
    <source>
        <dbReference type="Pfam" id="PF00534"/>
    </source>
</evidence>
<dbReference type="SUPFAM" id="SSF53756">
    <property type="entry name" value="UDP-Glycosyltransferase/glycogen phosphorylase"/>
    <property type="match status" value="1"/>
</dbReference>
<sequence length="367" mass="41460">MSKTNPIKIVMLGPSLLQQGGISGYEKLFLEYAPPEVKICHIITHEEGSVVKKITVFLKAIWKFLWILLKQEADIVQLQISQRGSILRQAIMIILAWVFRKPIIIHAHGSQFHLFYDGLPKSIQQLLSWIFGKCQRLIVLSESWKNFYIKNLGLEPEKVVVFYNPVKIPVEVPNRSISDKVNLLFLGRIGQRKGAFDLIEAISLLPKEHRTKLSLIMAGDGEVEQARNLVTTLNLEDYIKLPGWIGSDERDILLTQANIFVLPSYNEGLPLAMLEAMAWELPVVVTPVGGIPEIVTDLENGLIVNPGNPEELSNSLKSLIENEDLRFSLGFKARKSVFALDIKNHWIAFLKLYHSLLNLDVPVSLKS</sequence>
<feature type="domain" description="Glycosyltransferase subfamily 4-like N-terminal" evidence="2">
    <location>
        <begin position="40"/>
        <end position="166"/>
    </location>
</feature>
<dbReference type="InterPro" id="IPR028098">
    <property type="entry name" value="Glyco_trans_4-like_N"/>
</dbReference>
<dbReference type="EMBL" id="JACJTC010000012">
    <property type="protein sequence ID" value="MBD2613105.1"/>
    <property type="molecule type" value="Genomic_DNA"/>
</dbReference>
<gene>
    <name evidence="3" type="ORF">H6G94_17800</name>
</gene>
<feature type="domain" description="Glycosyl transferase family 1" evidence="1">
    <location>
        <begin position="178"/>
        <end position="335"/>
    </location>
</feature>
<dbReference type="Pfam" id="PF13439">
    <property type="entry name" value="Glyco_transf_4"/>
    <property type="match status" value="1"/>
</dbReference>
<evidence type="ECO:0000259" key="2">
    <source>
        <dbReference type="Pfam" id="PF13439"/>
    </source>
</evidence>
<dbReference type="Proteomes" id="UP000606396">
    <property type="component" value="Unassembled WGS sequence"/>
</dbReference>
<keyword evidence="4" id="KW-1185">Reference proteome</keyword>
<protein>
    <submittedName>
        <fullName evidence="3">Glycosyltransferase family 4 protein</fullName>
    </submittedName>
</protein>
<comment type="caution">
    <text evidence="3">The sequence shown here is derived from an EMBL/GenBank/DDBJ whole genome shotgun (WGS) entry which is preliminary data.</text>
</comment>
<dbReference type="RefSeq" id="WP_190950465.1">
    <property type="nucleotide sequence ID" value="NZ_JACJTC010000012.1"/>
</dbReference>
<name>A0ABR8HD68_NOSPU</name>
<reference evidence="3 4" key="1">
    <citation type="journal article" date="2020" name="ISME J.">
        <title>Comparative genomics reveals insights into cyanobacterial evolution and habitat adaptation.</title>
        <authorList>
            <person name="Chen M.Y."/>
            <person name="Teng W.K."/>
            <person name="Zhao L."/>
            <person name="Hu C.X."/>
            <person name="Zhou Y.K."/>
            <person name="Han B.P."/>
            <person name="Song L.R."/>
            <person name="Shu W.S."/>
        </authorList>
    </citation>
    <scope>NUCLEOTIDE SEQUENCE [LARGE SCALE GENOMIC DNA]</scope>
    <source>
        <strain evidence="3 4">FACHB-252</strain>
    </source>
</reference>
<dbReference type="PANTHER" id="PTHR12526">
    <property type="entry name" value="GLYCOSYLTRANSFERASE"/>
    <property type="match status" value="1"/>
</dbReference>
<evidence type="ECO:0000313" key="3">
    <source>
        <dbReference type="EMBL" id="MBD2613105.1"/>
    </source>
</evidence>
<dbReference type="CDD" id="cd03801">
    <property type="entry name" value="GT4_PimA-like"/>
    <property type="match status" value="1"/>
</dbReference>
<dbReference type="InterPro" id="IPR001296">
    <property type="entry name" value="Glyco_trans_1"/>
</dbReference>
<evidence type="ECO:0000313" key="4">
    <source>
        <dbReference type="Proteomes" id="UP000606396"/>
    </source>
</evidence>
<dbReference type="Pfam" id="PF00534">
    <property type="entry name" value="Glycos_transf_1"/>
    <property type="match status" value="1"/>
</dbReference>
<dbReference type="Gene3D" id="3.40.50.2000">
    <property type="entry name" value="Glycogen Phosphorylase B"/>
    <property type="match status" value="2"/>
</dbReference>
<organism evidence="3 4">
    <name type="scientific">Nostoc punctiforme FACHB-252</name>
    <dbReference type="NCBI Taxonomy" id="1357509"/>
    <lineage>
        <taxon>Bacteria</taxon>
        <taxon>Bacillati</taxon>
        <taxon>Cyanobacteriota</taxon>
        <taxon>Cyanophyceae</taxon>
        <taxon>Nostocales</taxon>
        <taxon>Nostocaceae</taxon>
        <taxon>Nostoc</taxon>
    </lineage>
</organism>
<proteinExistence type="predicted"/>